<keyword evidence="4" id="KW-1185">Reference proteome</keyword>
<feature type="chain" id="PRO_5040928245" evidence="2">
    <location>
        <begin position="19"/>
        <end position="72"/>
    </location>
</feature>
<feature type="signal peptide" evidence="2">
    <location>
        <begin position="1"/>
        <end position="18"/>
    </location>
</feature>
<feature type="region of interest" description="Disordered" evidence="1">
    <location>
        <begin position="27"/>
        <end position="72"/>
    </location>
</feature>
<dbReference type="EMBL" id="CAJVAX010000021">
    <property type="protein sequence ID" value="CAG7656193.1"/>
    <property type="molecule type" value="Genomic_DNA"/>
</dbReference>
<organism evidence="3 4">
    <name type="scientific">Actinacidiphila bryophytorum</name>
    <dbReference type="NCBI Taxonomy" id="1436133"/>
    <lineage>
        <taxon>Bacteria</taxon>
        <taxon>Bacillati</taxon>
        <taxon>Actinomycetota</taxon>
        <taxon>Actinomycetes</taxon>
        <taxon>Kitasatosporales</taxon>
        <taxon>Streptomycetaceae</taxon>
        <taxon>Actinacidiphila</taxon>
    </lineage>
</organism>
<gene>
    <name evidence="3" type="ORF">SBRY_70380</name>
</gene>
<evidence type="ECO:0000313" key="4">
    <source>
        <dbReference type="Proteomes" id="UP001153328"/>
    </source>
</evidence>
<evidence type="ECO:0000313" key="3">
    <source>
        <dbReference type="EMBL" id="CAG7656193.1"/>
    </source>
</evidence>
<dbReference type="PROSITE" id="PS51257">
    <property type="entry name" value="PROKAR_LIPOPROTEIN"/>
    <property type="match status" value="1"/>
</dbReference>
<accession>A0A9W4MHF3</accession>
<keyword evidence="2" id="KW-0732">Signal</keyword>
<comment type="caution">
    <text evidence="3">The sequence shown here is derived from an EMBL/GenBank/DDBJ whole genome shotgun (WGS) entry which is preliminary data.</text>
</comment>
<feature type="compositionally biased region" description="Low complexity" evidence="1">
    <location>
        <begin position="59"/>
        <end position="72"/>
    </location>
</feature>
<proteinExistence type="predicted"/>
<name>A0A9W4MHF3_9ACTN</name>
<evidence type="ECO:0000256" key="1">
    <source>
        <dbReference type="SAM" id="MobiDB-lite"/>
    </source>
</evidence>
<dbReference type="AlphaFoldDB" id="A0A9W4MHF3"/>
<reference evidence="3" key="1">
    <citation type="submission" date="2021-06" db="EMBL/GenBank/DDBJ databases">
        <authorList>
            <person name="Arsene-Ploetze F."/>
        </authorList>
    </citation>
    <scope>NUCLEOTIDE SEQUENCE</scope>
    <source>
        <strain evidence="3">SBRY1</strain>
    </source>
</reference>
<sequence>MSRTRARALALLPAGALAALLLAGCGSHGSAAGTPGSTSPAPAASELAHMQKLVDDADAAASAADTDAASDN</sequence>
<evidence type="ECO:0000256" key="2">
    <source>
        <dbReference type="SAM" id="SignalP"/>
    </source>
</evidence>
<dbReference type="RefSeq" id="WP_205045446.1">
    <property type="nucleotide sequence ID" value="NZ_CAJVAX010000021.1"/>
</dbReference>
<protein>
    <submittedName>
        <fullName evidence="3">Cytochrome c family protein</fullName>
    </submittedName>
</protein>
<dbReference type="Proteomes" id="UP001153328">
    <property type="component" value="Unassembled WGS sequence"/>
</dbReference>